<gene>
    <name evidence="2" type="ORF">HNQ59_000853</name>
</gene>
<sequence>MDAGVESILMRTWLHLVEGLRQPVHGVDSSTIAVGNLAGSICISLKIKRNIVLIKICAADGCWEVKPGKALMGYFSTKAVDGFVSSRDKPLSWLGKKALSKIWAVLCFAFCVQLAAGLSQGLMFRCGDVGVS</sequence>
<evidence type="ECO:0000313" key="3">
    <source>
        <dbReference type="Proteomes" id="UP000575898"/>
    </source>
</evidence>
<reference evidence="2 3" key="1">
    <citation type="submission" date="2020-08" db="EMBL/GenBank/DDBJ databases">
        <title>Genomic Encyclopedia of Type Strains, Phase IV (KMG-IV): sequencing the most valuable type-strain genomes for metagenomic binning, comparative biology and taxonomic classification.</title>
        <authorList>
            <person name="Goeker M."/>
        </authorList>
    </citation>
    <scope>NUCLEOTIDE SEQUENCE [LARGE SCALE GENOMIC DNA]</scope>
    <source>
        <strain evidence="2 3">DSM 27165</strain>
    </source>
</reference>
<feature type="transmembrane region" description="Helical" evidence="1">
    <location>
        <begin position="102"/>
        <end position="124"/>
    </location>
</feature>
<dbReference type="EMBL" id="JACHHY010000004">
    <property type="protein sequence ID" value="MBB5017584.1"/>
    <property type="molecule type" value="Genomic_DNA"/>
</dbReference>
<dbReference type="Proteomes" id="UP000575898">
    <property type="component" value="Unassembled WGS sequence"/>
</dbReference>
<evidence type="ECO:0000313" key="2">
    <source>
        <dbReference type="EMBL" id="MBB5017584.1"/>
    </source>
</evidence>
<comment type="caution">
    <text evidence="2">The sequence shown here is derived from an EMBL/GenBank/DDBJ whole genome shotgun (WGS) entry which is preliminary data.</text>
</comment>
<keyword evidence="3" id="KW-1185">Reference proteome</keyword>
<organism evidence="2 3">
    <name type="scientific">Chitinivorax tropicus</name>
    <dbReference type="NCBI Taxonomy" id="714531"/>
    <lineage>
        <taxon>Bacteria</taxon>
        <taxon>Pseudomonadati</taxon>
        <taxon>Pseudomonadota</taxon>
        <taxon>Betaproteobacteria</taxon>
        <taxon>Chitinivorax</taxon>
    </lineage>
</organism>
<proteinExistence type="predicted"/>
<accession>A0A840ME72</accession>
<name>A0A840ME72_9PROT</name>
<evidence type="ECO:0000256" key="1">
    <source>
        <dbReference type="SAM" id="Phobius"/>
    </source>
</evidence>
<keyword evidence="1" id="KW-0472">Membrane</keyword>
<protein>
    <submittedName>
        <fullName evidence="2">Uncharacterized protein</fullName>
    </submittedName>
</protein>
<dbReference type="AlphaFoldDB" id="A0A840ME72"/>
<keyword evidence="1" id="KW-0812">Transmembrane</keyword>
<keyword evidence="1" id="KW-1133">Transmembrane helix</keyword>